<dbReference type="PANTHER" id="PTHR42912">
    <property type="entry name" value="METHYLTRANSFERASE"/>
    <property type="match status" value="1"/>
</dbReference>
<reference evidence="3 4" key="1">
    <citation type="journal article" date="2016" name="Nat. Commun.">
        <title>Thousands of microbial genomes shed light on interconnected biogeochemical processes in an aquifer system.</title>
        <authorList>
            <person name="Anantharaman K."/>
            <person name="Brown C.T."/>
            <person name="Hug L.A."/>
            <person name="Sharon I."/>
            <person name="Castelle C.J."/>
            <person name="Probst A.J."/>
            <person name="Thomas B.C."/>
            <person name="Singh A."/>
            <person name="Wilkins M.J."/>
            <person name="Karaoz U."/>
            <person name="Brodie E.L."/>
            <person name="Williams K.H."/>
            <person name="Hubbard S.S."/>
            <person name="Banfield J.F."/>
        </authorList>
    </citation>
    <scope>NUCLEOTIDE SEQUENCE [LARGE SCALE GENOMIC DNA]</scope>
</reference>
<comment type="caution">
    <text evidence="3">The sequence shown here is derived from an EMBL/GenBank/DDBJ whole genome shotgun (WGS) entry which is preliminary data.</text>
</comment>
<feature type="region of interest" description="Disordered" evidence="1">
    <location>
        <begin position="214"/>
        <end position="235"/>
    </location>
</feature>
<evidence type="ECO:0000313" key="3">
    <source>
        <dbReference type="EMBL" id="OGZ11868.1"/>
    </source>
</evidence>
<dbReference type="InterPro" id="IPR029063">
    <property type="entry name" value="SAM-dependent_MTases_sf"/>
</dbReference>
<dbReference type="AlphaFoldDB" id="A0A1G2DGF7"/>
<dbReference type="Gene3D" id="3.40.50.150">
    <property type="entry name" value="Vaccinia Virus protein VP39"/>
    <property type="match status" value="1"/>
</dbReference>
<gene>
    <name evidence="3" type="ORF">A3D67_00295</name>
</gene>
<dbReference type="EMBL" id="MHLN01000014">
    <property type="protein sequence ID" value="OGZ11868.1"/>
    <property type="molecule type" value="Genomic_DNA"/>
</dbReference>
<evidence type="ECO:0000256" key="1">
    <source>
        <dbReference type="SAM" id="MobiDB-lite"/>
    </source>
</evidence>
<accession>A0A1G2DGF7</accession>
<dbReference type="InterPro" id="IPR041698">
    <property type="entry name" value="Methyltransf_25"/>
</dbReference>
<feature type="domain" description="Methyltransferase" evidence="2">
    <location>
        <begin position="58"/>
        <end position="150"/>
    </location>
</feature>
<evidence type="ECO:0000313" key="4">
    <source>
        <dbReference type="Proteomes" id="UP000178099"/>
    </source>
</evidence>
<dbReference type="CDD" id="cd02440">
    <property type="entry name" value="AdoMet_MTases"/>
    <property type="match status" value="1"/>
</dbReference>
<dbReference type="GO" id="GO:0008168">
    <property type="term" value="F:methyltransferase activity"/>
    <property type="evidence" value="ECO:0007669"/>
    <property type="project" value="TreeGrafter"/>
</dbReference>
<organism evidence="3 4">
    <name type="scientific">Candidatus Lloydbacteria bacterium RIFCSPHIGHO2_02_FULL_51_22</name>
    <dbReference type="NCBI Taxonomy" id="1798663"/>
    <lineage>
        <taxon>Bacteria</taxon>
        <taxon>Candidatus Lloydiibacteriota</taxon>
    </lineage>
</organism>
<sequence length="235" mass="26843">MKRKAGQFWNKEYKAGRSIGGRGAHLALSLAPSEDLEKFLRWYEREYRSPLLSARASVLDLGCGNGRNLIYCAKEFGARGLGIDSSSEAITQAKSAHSDLPLSYIVQSIGLPLPASDHSQDLVLDMMTSHFLNKEERINLYREIMRVLKPSRWLFLKTFLLDEDAHAARLLREHPAEESGSYIHPEFGGVEHVFTEEEIREDLAPYFEIEKITKSHQHKGPRGKRRSMSIYARKR</sequence>
<evidence type="ECO:0000259" key="2">
    <source>
        <dbReference type="Pfam" id="PF13649"/>
    </source>
</evidence>
<proteinExistence type="predicted"/>
<dbReference type="SUPFAM" id="SSF53335">
    <property type="entry name" value="S-adenosyl-L-methionine-dependent methyltransferases"/>
    <property type="match status" value="1"/>
</dbReference>
<name>A0A1G2DGF7_9BACT</name>
<dbReference type="Proteomes" id="UP000178099">
    <property type="component" value="Unassembled WGS sequence"/>
</dbReference>
<protein>
    <recommendedName>
        <fullName evidence="2">Methyltransferase domain-containing protein</fullName>
    </recommendedName>
</protein>
<dbReference type="Pfam" id="PF13649">
    <property type="entry name" value="Methyltransf_25"/>
    <property type="match status" value="1"/>
</dbReference>
<dbReference type="InterPro" id="IPR050508">
    <property type="entry name" value="Methyltransf_Superfamily"/>
</dbReference>